<dbReference type="EMBL" id="WAEM01000001">
    <property type="protein sequence ID" value="KAB1158027.1"/>
    <property type="molecule type" value="Genomic_DNA"/>
</dbReference>
<dbReference type="Pfam" id="PF05974">
    <property type="entry name" value="DUF892"/>
    <property type="match status" value="1"/>
</dbReference>
<comment type="caution">
    <text evidence="1">The sequence shown here is derived from an EMBL/GenBank/DDBJ whole genome shotgun (WGS) entry which is preliminary data.</text>
</comment>
<dbReference type="PANTHER" id="PTHR30565">
    <property type="entry name" value="PROTEIN YCIF"/>
    <property type="match status" value="1"/>
</dbReference>
<dbReference type="AlphaFoldDB" id="A0A7J5AK91"/>
<dbReference type="InterPro" id="IPR012347">
    <property type="entry name" value="Ferritin-like"/>
</dbReference>
<dbReference type="InterPro" id="IPR010287">
    <property type="entry name" value="DUF892_YciF-like"/>
</dbReference>
<name>A0A7J5AK91_9FLAO</name>
<keyword evidence="2" id="KW-1185">Reference proteome</keyword>
<reference evidence="1 2" key="1">
    <citation type="submission" date="2019-09" db="EMBL/GenBank/DDBJ databases">
        <title>Flavobacterium sp. nov., isolated from glacier ice.</title>
        <authorList>
            <person name="Liu Q."/>
        </authorList>
    </citation>
    <scope>NUCLEOTIDE SEQUENCE [LARGE SCALE GENOMIC DNA]</scope>
    <source>
        <strain evidence="1 2">NBRC 112527</strain>
    </source>
</reference>
<dbReference type="RefSeq" id="WP_151106220.1">
    <property type="nucleotide sequence ID" value="NZ_WAEM01000001.1"/>
</dbReference>
<organism evidence="1 2">
    <name type="scientific">Flavobacterium luteum</name>
    <dbReference type="NCBI Taxonomy" id="2026654"/>
    <lineage>
        <taxon>Bacteria</taxon>
        <taxon>Pseudomonadati</taxon>
        <taxon>Bacteroidota</taxon>
        <taxon>Flavobacteriia</taxon>
        <taxon>Flavobacteriales</taxon>
        <taxon>Flavobacteriaceae</taxon>
        <taxon>Flavobacterium</taxon>
    </lineage>
</organism>
<dbReference type="InterPro" id="IPR047114">
    <property type="entry name" value="YciF"/>
</dbReference>
<dbReference type="SUPFAM" id="SSF47240">
    <property type="entry name" value="Ferritin-like"/>
    <property type="match status" value="1"/>
</dbReference>
<dbReference type="Proteomes" id="UP000490922">
    <property type="component" value="Unassembled WGS sequence"/>
</dbReference>
<evidence type="ECO:0000313" key="1">
    <source>
        <dbReference type="EMBL" id="KAB1158027.1"/>
    </source>
</evidence>
<gene>
    <name evidence="1" type="ORF">F6464_02795</name>
</gene>
<evidence type="ECO:0000313" key="2">
    <source>
        <dbReference type="Proteomes" id="UP000490922"/>
    </source>
</evidence>
<accession>A0A7J5AK91</accession>
<dbReference type="InterPro" id="IPR009078">
    <property type="entry name" value="Ferritin-like_SF"/>
</dbReference>
<protein>
    <submittedName>
        <fullName evidence="1">DUF892 family protein</fullName>
    </submittedName>
</protein>
<dbReference type="PANTHER" id="PTHR30565:SF9">
    <property type="entry name" value="PROTEIN YCIF"/>
    <property type="match status" value="1"/>
</dbReference>
<sequence length="184" mass="20999">MDAAKKNPLRNIVVNDNNLRFIKFKFNGTTQIGELLLNEIKSLYYIEKALLIAFPKIIKNSCSFELIEAITIHFEETKNHIIRLEDAFLCSNENPILQRNQSIECLINEIDTIIETTKFGSVRDAGIVLALSKIEHYEIATYNILSTYAASMNENAIAELLAESLNEEKITEMRLNKIADTLKF</sequence>
<proteinExistence type="predicted"/>
<dbReference type="OrthoDB" id="9795056at2"/>
<dbReference type="Gene3D" id="1.20.1260.10">
    <property type="match status" value="1"/>
</dbReference>